<keyword evidence="4" id="KW-0805">Transcription regulation</keyword>
<dbReference type="STRING" id="75743.A0A401NZG8"/>
<dbReference type="Pfam" id="PF03914">
    <property type="entry name" value="CBF"/>
    <property type="match status" value="1"/>
</dbReference>
<dbReference type="OrthoDB" id="28947at2759"/>
<name>A0A401NZG8_SCYTO</name>
<dbReference type="PANTHER" id="PTHR12048">
    <property type="entry name" value="CCAAT-BINDING FACTOR-RELATED"/>
    <property type="match status" value="1"/>
</dbReference>
<keyword evidence="7" id="KW-0539">Nucleus</keyword>
<dbReference type="EMBL" id="BFAA01004271">
    <property type="protein sequence ID" value="GCB66253.1"/>
    <property type="molecule type" value="Genomic_DNA"/>
</dbReference>
<evidence type="ECO:0000256" key="9">
    <source>
        <dbReference type="ARBA" id="ARBA00058879"/>
    </source>
</evidence>
<feature type="compositionally biased region" description="Acidic residues" evidence="11">
    <location>
        <begin position="647"/>
        <end position="660"/>
    </location>
</feature>
<keyword evidence="3" id="KW-0597">Phosphoprotein</keyword>
<evidence type="ECO:0000256" key="6">
    <source>
        <dbReference type="ARBA" id="ARBA00023163"/>
    </source>
</evidence>
<dbReference type="PANTHER" id="PTHR12048:SF0">
    <property type="entry name" value="CCAAT_ENHANCER-BINDING PROTEIN ZETA"/>
    <property type="match status" value="1"/>
</dbReference>
<comment type="caution">
    <text evidence="13">The sequence shown here is derived from an EMBL/GenBank/DDBJ whole genome shotgun (WGS) entry which is preliminary data.</text>
</comment>
<comment type="subcellular location">
    <subcellularLocation>
        <location evidence="1">Nucleus</location>
    </subcellularLocation>
</comment>
<gene>
    <name evidence="13" type="ORF">scyTo_0010079</name>
</gene>
<dbReference type="Proteomes" id="UP000288216">
    <property type="component" value="Unassembled WGS sequence"/>
</dbReference>
<evidence type="ECO:0000256" key="11">
    <source>
        <dbReference type="SAM" id="MobiDB-lite"/>
    </source>
</evidence>
<dbReference type="InterPro" id="IPR016024">
    <property type="entry name" value="ARM-type_fold"/>
</dbReference>
<dbReference type="SUPFAM" id="SSF48371">
    <property type="entry name" value="ARM repeat"/>
    <property type="match status" value="1"/>
</dbReference>
<evidence type="ECO:0000256" key="7">
    <source>
        <dbReference type="ARBA" id="ARBA00023242"/>
    </source>
</evidence>
<feature type="region of interest" description="Disordered" evidence="11">
    <location>
        <begin position="637"/>
        <end position="673"/>
    </location>
</feature>
<feature type="region of interest" description="Disordered" evidence="11">
    <location>
        <begin position="1"/>
        <end position="30"/>
    </location>
</feature>
<dbReference type="InterPro" id="IPR005612">
    <property type="entry name" value="CCAAT-binding_factor"/>
</dbReference>
<comment type="function">
    <text evidence="9">Stimulates transcription from the HSP70 promoter.</text>
</comment>
<keyword evidence="5" id="KW-0010">Activator</keyword>
<dbReference type="GO" id="GO:0005634">
    <property type="term" value="C:nucleus"/>
    <property type="evidence" value="ECO:0007669"/>
    <property type="project" value="UniProtKB-SubCell"/>
</dbReference>
<evidence type="ECO:0000259" key="12">
    <source>
        <dbReference type="Pfam" id="PF03914"/>
    </source>
</evidence>
<feature type="region of interest" description="Disordered" evidence="11">
    <location>
        <begin position="113"/>
        <end position="150"/>
    </location>
</feature>
<evidence type="ECO:0000256" key="1">
    <source>
        <dbReference type="ARBA" id="ARBA00004123"/>
    </source>
</evidence>
<feature type="domain" description="CCAAT-binding factor" evidence="12">
    <location>
        <begin position="530"/>
        <end position="753"/>
    </location>
</feature>
<keyword evidence="14" id="KW-1185">Reference proteome</keyword>
<evidence type="ECO:0000256" key="8">
    <source>
        <dbReference type="ARBA" id="ARBA00031941"/>
    </source>
</evidence>
<feature type="compositionally biased region" description="Basic and acidic residues" evidence="11">
    <location>
        <begin position="637"/>
        <end position="646"/>
    </location>
</feature>
<dbReference type="FunFam" id="1.25.10.10:FF:000805">
    <property type="entry name" value="Similar to transcription factor CBF/MAK21"/>
    <property type="match status" value="1"/>
</dbReference>
<evidence type="ECO:0000256" key="2">
    <source>
        <dbReference type="ARBA" id="ARBA00007797"/>
    </source>
</evidence>
<accession>A0A401NZG8</accession>
<reference evidence="13 14" key="1">
    <citation type="journal article" date="2018" name="Nat. Ecol. Evol.">
        <title>Shark genomes provide insights into elasmobranch evolution and the origin of vertebrates.</title>
        <authorList>
            <person name="Hara Y"/>
            <person name="Yamaguchi K"/>
            <person name="Onimaru K"/>
            <person name="Kadota M"/>
            <person name="Koyanagi M"/>
            <person name="Keeley SD"/>
            <person name="Tatsumi K"/>
            <person name="Tanaka K"/>
            <person name="Motone F"/>
            <person name="Kageyama Y"/>
            <person name="Nozu R"/>
            <person name="Adachi N"/>
            <person name="Nishimura O"/>
            <person name="Nakagawa R"/>
            <person name="Tanegashima C"/>
            <person name="Kiyatake I"/>
            <person name="Matsumoto R"/>
            <person name="Murakumo K"/>
            <person name="Nishida K"/>
            <person name="Terakita A"/>
            <person name="Kuratani S"/>
            <person name="Sato K"/>
            <person name="Hyodo S Kuraku.S."/>
        </authorList>
    </citation>
    <scope>NUCLEOTIDE SEQUENCE [LARGE SCALE GENOMIC DNA]</scope>
</reference>
<protein>
    <recommendedName>
        <fullName evidence="10">CCAAT/enhancer-binding protein zeta</fullName>
    </recommendedName>
    <alternativeName>
        <fullName evidence="8">CCAAT-box-binding transcription factor</fullName>
    </alternativeName>
</protein>
<evidence type="ECO:0000313" key="13">
    <source>
        <dbReference type="EMBL" id="GCB66253.1"/>
    </source>
</evidence>
<proteinExistence type="inferred from homology"/>
<sequence length="1085" mass="124424">MAAVAELEPLLEDSEKREDSEGESERCDEEGVDAEFTLDVVRRLGGTKADFVLLFSLNENEELVDGGKKRAIDDLQEGELEDFINKIGINKYSKIALEENECTKKENKIKKENEKVDKKGKNKKNEGLKEKFQDRKREQKELPGNDGKKKLIQDNEISSTSGLLGRKTKQQINFEFQPKSNLLIKPGGKWYDVDYTNEHSFKKQDESLVTQYRNLAKQLYEHETNLYRSKKNIQKGANSTWMKTVVTTGTLADRMAVMTLMMQDAPVHTLHLGETLISQIKKKGSRRQCLMALTTITELLLSDLLPDNRKLQTFSQHPFQNLEKLASGNKDARDKRLILWYFEHQLKHLFAEFVQALETLAHDTVQATKARALATVHEILCNKPEQEKALLTQLVNKLGDPQYKLATKASYLLETLLHKHPNMKTVVCCEVERLLYRPNINLKAQYYAICFLNQIALNHDESGLAGKLIAVYFSFFHAYVKKTELDSKMLSALLSGVNRAFPYSKMDDEKMMEQMDTLFRVVHVVNFTTSVQALMLLFQVMDSQQAVSNRYYVALYRKLLDPGLAQCSKQAMFLNLLYKSLKSDVVLRRVKAFIKRILQASCGQTPAFICGALYLISEILKLKPGIRVLLQEHGESDEEEHFKDVDNSDEEEKFEDLDEEITNKSEDEGEKDINADTEDAAKGQEMDVQNTIVDNKTESTSGSWLHHKNQGGKCLGNYDPLHRNPLSCGADRTGLWELKKLSEHFHPSVALFATTILQGNQIQYSGDPLQDFTLMRFLDRFVYRNPKQHKGKENTDSIVMQPKQKLLLNDVRNLPVNSQRYIEREESQIPVDEIFFHRYYKRLDASLKLRRFRGENEALEDVDDDEFEQLLDYYEGEKSFETFIDGTLDFASNMKQKSSKDVMKLEEQADSDLDDEDMGDLDDEELSLGSLDGEDFEEVIGEEGGVFMDEPDDTKDLEGAFEEVDSAAIKKSNKSGKRKKGDNLDFAKFVTGKKHKKGFKDDADMFAAAEEFGYLLDENAGSKFDNIGINAMANKDKASVKQLQWESDRDAWIRGKDTRTLRKQKKNFKAQKLQNKQKRFLNKKR</sequence>
<feature type="region of interest" description="Disordered" evidence="11">
    <location>
        <begin position="1061"/>
        <end position="1085"/>
    </location>
</feature>
<feature type="compositionally biased region" description="Basic and acidic residues" evidence="11">
    <location>
        <begin position="13"/>
        <end position="25"/>
    </location>
</feature>
<evidence type="ECO:0000256" key="4">
    <source>
        <dbReference type="ARBA" id="ARBA00023015"/>
    </source>
</evidence>
<dbReference type="AlphaFoldDB" id="A0A401NZG8"/>
<evidence type="ECO:0000256" key="10">
    <source>
        <dbReference type="ARBA" id="ARBA00073389"/>
    </source>
</evidence>
<evidence type="ECO:0000313" key="14">
    <source>
        <dbReference type="Proteomes" id="UP000288216"/>
    </source>
</evidence>
<feature type="compositionally biased region" description="Basic and acidic residues" evidence="11">
    <location>
        <begin position="661"/>
        <end position="673"/>
    </location>
</feature>
<dbReference type="InterPro" id="IPR040155">
    <property type="entry name" value="CEBPZ/Mak21-like"/>
</dbReference>
<organism evidence="13 14">
    <name type="scientific">Scyliorhinus torazame</name>
    <name type="common">Cloudy catshark</name>
    <name type="synonym">Catulus torazame</name>
    <dbReference type="NCBI Taxonomy" id="75743"/>
    <lineage>
        <taxon>Eukaryota</taxon>
        <taxon>Metazoa</taxon>
        <taxon>Chordata</taxon>
        <taxon>Craniata</taxon>
        <taxon>Vertebrata</taxon>
        <taxon>Chondrichthyes</taxon>
        <taxon>Elasmobranchii</taxon>
        <taxon>Galeomorphii</taxon>
        <taxon>Galeoidea</taxon>
        <taxon>Carcharhiniformes</taxon>
        <taxon>Scyliorhinidae</taxon>
        <taxon>Scyliorhinus</taxon>
    </lineage>
</organism>
<evidence type="ECO:0000256" key="5">
    <source>
        <dbReference type="ARBA" id="ARBA00023159"/>
    </source>
</evidence>
<comment type="similarity">
    <text evidence="2">Belongs to the CBF/MAK21 family.</text>
</comment>
<dbReference type="OMA" id="NKLGHPN"/>
<keyword evidence="6" id="KW-0804">Transcription</keyword>
<evidence type="ECO:0000256" key="3">
    <source>
        <dbReference type="ARBA" id="ARBA00022553"/>
    </source>
</evidence>